<dbReference type="SUPFAM" id="SSF49899">
    <property type="entry name" value="Concanavalin A-like lectins/glucanases"/>
    <property type="match status" value="1"/>
</dbReference>
<evidence type="ECO:0000313" key="1">
    <source>
        <dbReference type="EMBL" id="SVE20998.1"/>
    </source>
</evidence>
<sequence length="245" mass="25897">SGSPSKLGSNDVSLSFNGQTTEWSYFYYGDEYTEDGLNLLASWDFNEGTVDSVSGIEGVLVGGATLTDGSLDVRAAGNSAMLVEDAVFMNIASAMNKLTVAFWQSSASIPSTSSFWAYSPSTGSGGRAAQGHVPWSNGHIYWDTAGCCGGDTRIEKLWEGGWSTWNHFAFVKNGDAKEIWINGELHHSGSNNGVLPGDISRLAVGAMIDSATSQGANSANSQIDDFKVFAQGLTQDQIKTLAGLP</sequence>
<dbReference type="EMBL" id="UINC01201593">
    <property type="protein sequence ID" value="SVE20998.1"/>
    <property type="molecule type" value="Genomic_DNA"/>
</dbReference>
<proteinExistence type="predicted"/>
<evidence type="ECO:0008006" key="2">
    <source>
        <dbReference type="Google" id="ProtNLM"/>
    </source>
</evidence>
<dbReference type="AlphaFoldDB" id="A0A383BNM7"/>
<organism evidence="1">
    <name type="scientific">marine metagenome</name>
    <dbReference type="NCBI Taxonomy" id="408172"/>
    <lineage>
        <taxon>unclassified sequences</taxon>
        <taxon>metagenomes</taxon>
        <taxon>ecological metagenomes</taxon>
    </lineage>
</organism>
<accession>A0A383BNM7</accession>
<gene>
    <name evidence="1" type="ORF">METZ01_LOCUS473852</name>
</gene>
<dbReference type="Pfam" id="PF13385">
    <property type="entry name" value="Laminin_G_3"/>
    <property type="match status" value="1"/>
</dbReference>
<reference evidence="1" key="1">
    <citation type="submission" date="2018-05" db="EMBL/GenBank/DDBJ databases">
        <authorList>
            <person name="Lanie J.A."/>
            <person name="Ng W.-L."/>
            <person name="Kazmierczak K.M."/>
            <person name="Andrzejewski T.M."/>
            <person name="Davidsen T.M."/>
            <person name="Wayne K.J."/>
            <person name="Tettelin H."/>
            <person name="Glass J.I."/>
            <person name="Rusch D."/>
            <person name="Podicherti R."/>
            <person name="Tsui H.-C.T."/>
            <person name="Winkler M.E."/>
        </authorList>
    </citation>
    <scope>NUCLEOTIDE SEQUENCE</scope>
</reference>
<dbReference type="InterPro" id="IPR013320">
    <property type="entry name" value="ConA-like_dom_sf"/>
</dbReference>
<protein>
    <recommendedName>
        <fullName evidence="2">LamG-like jellyroll fold domain-containing protein</fullName>
    </recommendedName>
</protein>
<name>A0A383BNM7_9ZZZZ</name>
<feature type="non-terminal residue" evidence="1">
    <location>
        <position position="245"/>
    </location>
</feature>
<feature type="non-terminal residue" evidence="1">
    <location>
        <position position="1"/>
    </location>
</feature>
<dbReference type="Gene3D" id="2.60.120.200">
    <property type="match status" value="1"/>
</dbReference>